<evidence type="ECO:0000313" key="3">
    <source>
        <dbReference type="Proteomes" id="UP000248423"/>
    </source>
</evidence>
<proteinExistence type="predicted"/>
<keyword evidence="1" id="KW-1133">Transmembrane helix</keyword>
<keyword evidence="1" id="KW-0472">Membrane</keyword>
<accession>A0A319EH19</accession>
<evidence type="ECO:0000313" key="2">
    <source>
        <dbReference type="EMBL" id="PYI09626.1"/>
    </source>
</evidence>
<dbReference type="Proteomes" id="UP000248423">
    <property type="component" value="Unassembled WGS sequence"/>
</dbReference>
<keyword evidence="3" id="KW-1185">Reference proteome</keyword>
<evidence type="ECO:0000256" key="1">
    <source>
        <dbReference type="SAM" id="Phobius"/>
    </source>
</evidence>
<dbReference type="EMBL" id="KZ826326">
    <property type="protein sequence ID" value="PYI09626.1"/>
    <property type="molecule type" value="Genomic_DNA"/>
</dbReference>
<protein>
    <submittedName>
        <fullName evidence="2">Uncharacterized protein</fullName>
    </submittedName>
</protein>
<keyword evidence="1" id="KW-0812">Transmembrane</keyword>
<dbReference type="VEuPathDB" id="FungiDB:BO78DRAFT_415557"/>
<organism evidence="2 3">
    <name type="scientific">Aspergillus sclerotiicarbonarius (strain CBS 121057 / IBT 28362)</name>
    <dbReference type="NCBI Taxonomy" id="1448318"/>
    <lineage>
        <taxon>Eukaryota</taxon>
        <taxon>Fungi</taxon>
        <taxon>Dikarya</taxon>
        <taxon>Ascomycota</taxon>
        <taxon>Pezizomycotina</taxon>
        <taxon>Eurotiomycetes</taxon>
        <taxon>Eurotiomycetidae</taxon>
        <taxon>Eurotiales</taxon>
        <taxon>Aspergillaceae</taxon>
        <taxon>Aspergillus</taxon>
        <taxon>Aspergillus subgen. Circumdati</taxon>
    </lineage>
</organism>
<feature type="transmembrane region" description="Helical" evidence="1">
    <location>
        <begin position="29"/>
        <end position="47"/>
    </location>
</feature>
<dbReference type="AlphaFoldDB" id="A0A319EH19"/>
<dbReference type="STRING" id="1448318.A0A319EH19"/>
<gene>
    <name evidence="2" type="ORF">BO78DRAFT_415557</name>
</gene>
<name>A0A319EH19_ASPSB</name>
<dbReference type="OrthoDB" id="3945418at2759"/>
<sequence length="96" mass="10917">MSTGDSFVQTMLNSSGSNAFNHFNEWRQILIYAGVALYLAYTVMYFSPFAGIPGPKLAALTHLDESYYEIVHGGQYFKRVAELHSIYGWIFPQQNQ</sequence>
<reference evidence="2 3" key="1">
    <citation type="submission" date="2018-02" db="EMBL/GenBank/DDBJ databases">
        <title>The genomes of Aspergillus section Nigri reveals drivers in fungal speciation.</title>
        <authorList>
            <consortium name="DOE Joint Genome Institute"/>
            <person name="Vesth T.C."/>
            <person name="Nybo J."/>
            <person name="Theobald S."/>
            <person name="Brandl J."/>
            <person name="Frisvad J.C."/>
            <person name="Nielsen K.F."/>
            <person name="Lyhne E.K."/>
            <person name="Kogle M.E."/>
            <person name="Kuo A."/>
            <person name="Riley R."/>
            <person name="Clum A."/>
            <person name="Nolan M."/>
            <person name="Lipzen A."/>
            <person name="Salamov A."/>
            <person name="Henrissat B."/>
            <person name="Wiebenga A."/>
            <person name="De vries R.P."/>
            <person name="Grigoriev I.V."/>
            <person name="Mortensen U.H."/>
            <person name="Andersen M.R."/>
            <person name="Baker S.E."/>
        </authorList>
    </citation>
    <scope>NUCLEOTIDE SEQUENCE [LARGE SCALE GENOMIC DNA]</scope>
    <source>
        <strain evidence="2 3">CBS 121057</strain>
    </source>
</reference>